<dbReference type="OrthoDB" id="4981253at2"/>
<dbReference type="Proteomes" id="UP000422989">
    <property type="component" value="Chromosome"/>
</dbReference>
<dbReference type="KEGG" id="moj:D7D94_05150"/>
<evidence type="ECO:0000313" key="1">
    <source>
        <dbReference type="EMBL" id="QGU27118.1"/>
    </source>
</evidence>
<gene>
    <name evidence="1" type="ORF">D7D94_05150</name>
</gene>
<dbReference type="RefSeq" id="WP_156241610.1">
    <property type="nucleotide sequence ID" value="NZ_BAAAZL010000006.1"/>
</dbReference>
<name>A0A6I6E785_9MICO</name>
<proteinExistence type="predicted"/>
<reference evidence="1 2" key="1">
    <citation type="submission" date="2018-09" db="EMBL/GenBank/DDBJ databases">
        <title>Whole genome sequencing of Microbacterium oryzae strain MB-10T.</title>
        <authorList>
            <person name="Das S.K."/>
        </authorList>
    </citation>
    <scope>NUCLEOTIDE SEQUENCE [LARGE SCALE GENOMIC DNA]</scope>
    <source>
        <strain evidence="1 2">MB-10</strain>
    </source>
</reference>
<dbReference type="AlphaFoldDB" id="A0A6I6E785"/>
<protein>
    <submittedName>
        <fullName evidence="1">Uncharacterized protein</fullName>
    </submittedName>
</protein>
<keyword evidence="2" id="KW-1185">Reference proteome</keyword>
<dbReference type="EMBL" id="CP032550">
    <property type="protein sequence ID" value="QGU27118.1"/>
    <property type="molecule type" value="Genomic_DNA"/>
</dbReference>
<accession>A0A6I6E785</accession>
<evidence type="ECO:0000313" key="2">
    <source>
        <dbReference type="Proteomes" id="UP000422989"/>
    </source>
</evidence>
<organism evidence="1 2">
    <name type="scientific">Microbacterium oryzae</name>
    <dbReference type="NCBI Taxonomy" id="743009"/>
    <lineage>
        <taxon>Bacteria</taxon>
        <taxon>Bacillati</taxon>
        <taxon>Actinomycetota</taxon>
        <taxon>Actinomycetes</taxon>
        <taxon>Micrococcales</taxon>
        <taxon>Microbacteriaceae</taxon>
        <taxon>Microbacterium</taxon>
    </lineage>
</organism>
<sequence>MIIMESGVRHAHPHLRERIRAAGGVYEWANDMLIRMAGPAQLGDGPGSPCVHCGHPRIDHVERDGELRCPEE</sequence>